<dbReference type="AlphaFoldDB" id="A0A8H4QP68"/>
<proteinExistence type="predicted"/>
<accession>A0A8H4QP68</accession>
<dbReference type="EMBL" id="JAAMPI010002379">
    <property type="protein sequence ID" value="KAF4614346.1"/>
    <property type="molecule type" value="Genomic_DNA"/>
</dbReference>
<protein>
    <submittedName>
        <fullName evidence="1">Uncharacterized protein</fullName>
    </submittedName>
</protein>
<comment type="caution">
    <text evidence="1">The sequence shown here is derived from an EMBL/GenBank/DDBJ whole genome shotgun (WGS) entry which is preliminary data.</text>
</comment>
<gene>
    <name evidence="1" type="ORF">G7Y89_g15391</name>
</gene>
<evidence type="ECO:0000313" key="2">
    <source>
        <dbReference type="Proteomes" id="UP000566819"/>
    </source>
</evidence>
<dbReference type="Proteomes" id="UP000566819">
    <property type="component" value="Unassembled WGS sequence"/>
</dbReference>
<sequence>MPSLPLPYNNQFPSHLQLPILNLQSIPSLPKSQNLQQRIRNHTTISLIIPQLHNTSFILVDEVPTDRHLDLPFFNMGFLGAVFKIEDGEDAAFEVAKGAVDGQATVPVDFLFRSGADVAADEIGEEEWLRRHC</sequence>
<evidence type="ECO:0000313" key="1">
    <source>
        <dbReference type="EMBL" id="KAF4614346.1"/>
    </source>
</evidence>
<reference evidence="1 2" key="1">
    <citation type="submission" date="2020-03" db="EMBL/GenBank/DDBJ databases">
        <title>Draft Genome Sequence of Cudoniella acicularis.</title>
        <authorList>
            <person name="Buettner E."/>
            <person name="Kellner H."/>
        </authorList>
    </citation>
    <scope>NUCLEOTIDE SEQUENCE [LARGE SCALE GENOMIC DNA]</scope>
    <source>
        <strain evidence="1 2">DSM 108380</strain>
    </source>
</reference>
<organism evidence="1 2">
    <name type="scientific">Cudoniella acicularis</name>
    <dbReference type="NCBI Taxonomy" id="354080"/>
    <lineage>
        <taxon>Eukaryota</taxon>
        <taxon>Fungi</taxon>
        <taxon>Dikarya</taxon>
        <taxon>Ascomycota</taxon>
        <taxon>Pezizomycotina</taxon>
        <taxon>Leotiomycetes</taxon>
        <taxon>Helotiales</taxon>
        <taxon>Tricladiaceae</taxon>
        <taxon>Cudoniella</taxon>
    </lineage>
</organism>
<name>A0A8H4QP68_9HELO</name>
<keyword evidence="2" id="KW-1185">Reference proteome</keyword>